<evidence type="ECO:0008006" key="4">
    <source>
        <dbReference type="Google" id="ProtNLM"/>
    </source>
</evidence>
<dbReference type="Proteomes" id="UP001620626">
    <property type="component" value="Unassembled WGS sequence"/>
</dbReference>
<accession>A0ABD2IDB0</accession>
<dbReference type="AlphaFoldDB" id="A0ABD2IDB0"/>
<organism evidence="2 3">
    <name type="scientific">Heterodera trifolii</name>
    <dbReference type="NCBI Taxonomy" id="157864"/>
    <lineage>
        <taxon>Eukaryota</taxon>
        <taxon>Metazoa</taxon>
        <taxon>Ecdysozoa</taxon>
        <taxon>Nematoda</taxon>
        <taxon>Chromadorea</taxon>
        <taxon>Rhabditida</taxon>
        <taxon>Tylenchina</taxon>
        <taxon>Tylenchomorpha</taxon>
        <taxon>Tylenchoidea</taxon>
        <taxon>Heteroderidae</taxon>
        <taxon>Heteroderinae</taxon>
        <taxon>Heterodera</taxon>
    </lineage>
</organism>
<feature type="compositionally biased region" description="Acidic residues" evidence="1">
    <location>
        <begin position="332"/>
        <end position="349"/>
    </location>
</feature>
<feature type="compositionally biased region" description="Polar residues" evidence="1">
    <location>
        <begin position="354"/>
        <end position="377"/>
    </location>
</feature>
<proteinExistence type="predicted"/>
<comment type="caution">
    <text evidence="2">The sequence shown here is derived from an EMBL/GenBank/DDBJ whole genome shotgun (WGS) entry which is preliminary data.</text>
</comment>
<dbReference type="PANTHER" id="PTHR21439">
    <property type="entry name" value="OXIDORED-NITRO DOMAIN-CONTAINING PROTEIN"/>
    <property type="match status" value="1"/>
</dbReference>
<dbReference type="PANTHER" id="PTHR21439:SF0">
    <property type="entry name" value="PROTEIN OSCP1"/>
    <property type="match status" value="1"/>
</dbReference>
<gene>
    <name evidence="2" type="ORF">niasHT_033346</name>
</gene>
<feature type="compositionally biased region" description="Basic and acidic residues" evidence="1">
    <location>
        <begin position="379"/>
        <end position="389"/>
    </location>
</feature>
<sequence length="434" mass="49197">MSFQAMPFLFLNMGGEMAYILEQRLQAQNVGDEKTMKVLCEIVAVMLSKSFLDELFEPREMYTRQGLRQHFEQIAHSSVMRLNEASMVKLFDLMTMAVKYQFLLCKEPSEIVLVTMNHLDGMKTIFKDHQDIIERIDHASNLLMDYFGDTPLWQMSAIRCELLNFLSGTRVKVSLMLREHRQLDDGRFVLFPDGEQIELPYNAVVPGTVRYVENGALVRSEQFPVDEQFKISPDFYQMLRATYRSGQILDRTMIRGTTLGQNMYKIGGEEAVPVREALVNMQQKNAKTCRATEDEPKKAAVGGTGDELDLLSLLIKGDRSKAIGEDGFDLELFDQDDDNNNNNNDGEEQDVNKGKTTTAQQKANKRTPSQPKESSLSKAMKEMDLDRSKQTSSTEKPSSRKGSRKGAHLLEMMDQETAAPKTTQARKGSVKRGN</sequence>
<dbReference type="EMBL" id="JBICBT010001298">
    <property type="protein sequence ID" value="KAL3074138.1"/>
    <property type="molecule type" value="Genomic_DNA"/>
</dbReference>
<feature type="region of interest" description="Disordered" evidence="1">
    <location>
        <begin position="332"/>
        <end position="434"/>
    </location>
</feature>
<dbReference type="Pfam" id="PF10188">
    <property type="entry name" value="Oscp1"/>
    <property type="match status" value="1"/>
</dbReference>
<evidence type="ECO:0000313" key="3">
    <source>
        <dbReference type="Proteomes" id="UP001620626"/>
    </source>
</evidence>
<keyword evidence="3" id="KW-1185">Reference proteome</keyword>
<name>A0ABD2IDB0_9BILA</name>
<protein>
    <recommendedName>
        <fullName evidence="4">Protein OSCP1</fullName>
    </recommendedName>
</protein>
<reference evidence="2 3" key="1">
    <citation type="submission" date="2024-10" db="EMBL/GenBank/DDBJ databases">
        <authorList>
            <person name="Kim D."/>
        </authorList>
    </citation>
    <scope>NUCLEOTIDE SEQUENCE [LARGE SCALE GENOMIC DNA]</scope>
    <source>
        <strain evidence="2">BH-2024</strain>
    </source>
</reference>
<evidence type="ECO:0000256" key="1">
    <source>
        <dbReference type="SAM" id="MobiDB-lite"/>
    </source>
</evidence>
<evidence type="ECO:0000313" key="2">
    <source>
        <dbReference type="EMBL" id="KAL3074138.1"/>
    </source>
</evidence>
<dbReference type="InterPro" id="IPR019332">
    <property type="entry name" value="OSCP1"/>
</dbReference>